<dbReference type="Proteomes" id="UP000694867">
    <property type="component" value="Unplaced"/>
</dbReference>
<evidence type="ECO:0000313" key="4">
    <source>
        <dbReference type="Proteomes" id="UP000694867"/>
    </source>
</evidence>
<dbReference type="RefSeq" id="XP_003739975.1">
    <property type="nucleotide sequence ID" value="XM_003739927.1"/>
</dbReference>
<dbReference type="InterPro" id="IPR006600">
    <property type="entry name" value="HTH_CenpB_DNA-bd_dom"/>
</dbReference>
<sequence>MSSKAKRLCLDIKTKLEIIEEITNGVSQATVCRNRGLSKQSVNTIWKSRDKLRDASDSLVLSRKKKIRSAAYDDVEEALLKWLQCVRSQNVPVDGPLLRKKALSLAGQLGRFSFECSNGWLDRMKARHELVFRDVCGEGASVNESMVTKWSIEKLPTLLAPFAPRNVFNADETGLFYRLLPNKTICFKGDPCVGGKKSKERLTVMVAANMDGSEKLPLLVIGKSGKPRCFKHVKTLPTEYTFNRKAWMTSQVLIDWLKKLDTRFKRQHRKILMIVDNCPSHPRVPDLDCITLAFLPPNATSRLRPCDQGIIRSLKLEYRRLITDRFLVSVENKVDFQVDVLTAMQMLATAWTLVSRSTIANCFRHAGFLYSMCSEAESAPLDYLNEDEETNQDFLESMDELQSEDLVEYAAIVDGVCTHETPTEASIALETLQKFLYTVDDSCSAQSRLSSVEAFLKNHVDNGGRQRTIKEFFCNKE</sequence>
<reference evidence="5" key="1">
    <citation type="submission" date="2025-08" db="UniProtKB">
        <authorList>
            <consortium name="RefSeq"/>
        </authorList>
    </citation>
    <scope>IDENTIFICATION</scope>
</reference>
<dbReference type="GO" id="GO:0003677">
    <property type="term" value="F:DNA binding"/>
    <property type="evidence" value="ECO:0007669"/>
    <property type="project" value="UniProtKB-KW"/>
</dbReference>
<dbReference type="KEGG" id="goe:100905173"/>
<keyword evidence="2" id="KW-0238">DNA-binding</keyword>
<proteinExistence type="predicted"/>
<dbReference type="SUPFAM" id="SSF46689">
    <property type="entry name" value="Homeodomain-like"/>
    <property type="match status" value="2"/>
</dbReference>
<dbReference type="SMART" id="SM00674">
    <property type="entry name" value="CENPB"/>
    <property type="match status" value="1"/>
</dbReference>
<dbReference type="PROSITE" id="PS51253">
    <property type="entry name" value="HTH_CENPB"/>
    <property type="match status" value="1"/>
</dbReference>
<dbReference type="Gene3D" id="1.10.10.60">
    <property type="entry name" value="Homeodomain-like"/>
    <property type="match status" value="2"/>
</dbReference>
<dbReference type="GO" id="GO:0005634">
    <property type="term" value="C:nucleus"/>
    <property type="evidence" value="ECO:0007669"/>
    <property type="project" value="UniProtKB-SubCell"/>
</dbReference>
<organism evidence="4 5">
    <name type="scientific">Galendromus occidentalis</name>
    <name type="common">western predatory mite</name>
    <dbReference type="NCBI Taxonomy" id="34638"/>
    <lineage>
        <taxon>Eukaryota</taxon>
        <taxon>Metazoa</taxon>
        <taxon>Ecdysozoa</taxon>
        <taxon>Arthropoda</taxon>
        <taxon>Chelicerata</taxon>
        <taxon>Arachnida</taxon>
        <taxon>Acari</taxon>
        <taxon>Parasitiformes</taxon>
        <taxon>Mesostigmata</taxon>
        <taxon>Gamasina</taxon>
        <taxon>Phytoseioidea</taxon>
        <taxon>Phytoseiidae</taxon>
        <taxon>Typhlodrominae</taxon>
        <taxon>Galendromus</taxon>
    </lineage>
</organism>
<dbReference type="PANTHER" id="PTHR19303:SF52">
    <property type="entry name" value="TIGGER TRANSPOSABLE ELEMENT-DERIVED PROTEIN 6"/>
    <property type="match status" value="1"/>
</dbReference>
<accession>A0AAJ6QMQ0</accession>
<evidence type="ECO:0000256" key="1">
    <source>
        <dbReference type="ARBA" id="ARBA00004123"/>
    </source>
</evidence>
<dbReference type="InterPro" id="IPR050863">
    <property type="entry name" value="CenT-Element_Derived"/>
</dbReference>
<dbReference type="Gene3D" id="3.30.420.10">
    <property type="entry name" value="Ribonuclease H-like superfamily/Ribonuclease H"/>
    <property type="match status" value="1"/>
</dbReference>
<dbReference type="InterPro" id="IPR004875">
    <property type="entry name" value="DDE_SF_endonuclease_dom"/>
</dbReference>
<evidence type="ECO:0000256" key="2">
    <source>
        <dbReference type="ARBA" id="ARBA00023125"/>
    </source>
</evidence>
<dbReference type="InterPro" id="IPR009057">
    <property type="entry name" value="Homeodomain-like_sf"/>
</dbReference>
<protein>
    <submittedName>
        <fullName evidence="5">Tigger transposable element-derived protein 4-like</fullName>
    </submittedName>
</protein>
<dbReference type="GeneID" id="100905173"/>
<dbReference type="AlphaFoldDB" id="A0AAJ6QMQ0"/>
<dbReference type="InterPro" id="IPR036397">
    <property type="entry name" value="RNaseH_sf"/>
</dbReference>
<feature type="domain" description="HTH CENPB-type" evidence="3">
    <location>
        <begin position="63"/>
        <end position="134"/>
    </location>
</feature>
<evidence type="ECO:0000259" key="3">
    <source>
        <dbReference type="PROSITE" id="PS51253"/>
    </source>
</evidence>
<dbReference type="Pfam" id="PF03221">
    <property type="entry name" value="HTH_Tnp_Tc5"/>
    <property type="match status" value="1"/>
</dbReference>
<gene>
    <name evidence="5" type="primary">LOC100905173</name>
</gene>
<comment type="subcellular location">
    <subcellularLocation>
        <location evidence="1">Nucleus</location>
    </subcellularLocation>
</comment>
<keyword evidence="4" id="KW-1185">Reference proteome</keyword>
<dbReference type="Pfam" id="PF03184">
    <property type="entry name" value="DDE_1"/>
    <property type="match status" value="1"/>
</dbReference>
<evidence type="ECO:0000313" key="5">
    <source>
        <dbReference type="RefSeq" id="XP_003739975.1"/>
    </source>
</evidence>
<name>A0AAJ6QMQ0_9ACAR</name>
<dbReference type="PANTHER" id="PTHR19303">
    <property type="entry name" value="TRANSPOSON"/>
    <property type="match status" value="1"/>
</dbReference>